<organism evidence="2 3">
    <name type="scientific">Subdoligranulum variabile</name>
    <dbReference type="NCBI Taxonomy" id="214851"/>
    <lineage>
        <taxon>Bacteria</taxon>
        <taxon>Bacillati</taxon>
        <taxon>Bacillota</taxon>
        <taxon>Clostridia</taxon>
        <taxon>Eubacteriales</taxon>
        <taxon>Oscillospiraceae</taxon>
        <taxon>Subdoligranulum</taxon>
    </lineage>
</organism>
<evidence type="ECO:0000313" key="2">
    <source>
        <dbReference type="EMBL" id="HJG28382.1"/>
    </source>
</evidence>
<feature type="transmembrane region" description="Helical" evidence="1">
    <location>
        <begin position="7"/>
        <end position="25"/>
    </location>
</feature>
<keyword evidence="1" id="KW-0812">Transmembrane</keyword>
<evidence type="ECO:0000313" key="3">
    <source>
        <dbReference type="Proteomes" id="UP000782880"/>
    </source>
</evidence>
<comment type="caution">
    <text evidence="2">The sequence shown here is derived from an EMBL/GenBank/DDBJ whole genome shotgun (WGS) entry which is preliminary data.</text>
</comment>
<dbReference type="Proteomes" id="UP000782880">
    <property type="component" value="Unassembled WGS sequence"/>
</dbReference>
<sequence length="128" mass="14371">MPIQLMIFYRVLGVVFLVLAALALWEKYRTVRGAVLLPGRILECRKARSTSPRSGAGGYRYLVEIYVNGERLERETNDSFWFDHSTQKGKSVQVWYNPASDVLERKSVGTELLALVIGAAGVALLLIR</sequence>
<keyword evidence="1" id="KW-0472">Membrane</keyword>
<feature type="transmembrane region" description="Helical" evidence="1">
    <location>
        <begin position="108"/>
        <end position="127"/>
    </location>
</feature>
<proteinExistence type="predicted"/>
<reference evidence="2" key="2">
    <citation type="submission" date="2021-09" db="EMBL/GenBank/DDBJ databases">
        <authorList>
            <person name="Gilroy R."/>
        </authorList>
    </citation>
    <scope>NUCLEOTIDE SEQUENCE</scope>
    <source>
        <strain evidence="2">ChiBcec21-2208</strain>
    </source>
</reference>
<dbReference type="EMBL" id="DYVE01000182">
    <property type="protein sequence ID" value="HJG28382.1"/>
    <property type="molecule type" value="Genomic_DNA"/>
</dbReference>
<evidence type="ECO:0000256" key="1">
    <source>
        <dbReference type="SAM" id="Phobius"/>
    </source>
</evidence>
<reference evidence="2" key="1">
    <citation type="journal article" date="2021" name="PeerJ">
        <title>Extensive microbial diversity within the chicken gut microbiome revealed by metagenomics and culture.</title>
        <authorList>
            <person name="Gilroy R."/>
            <person name="Ravi A."/>
            <person name="Getino M."/>
            <person name="Pursley I."/>
            <person name="Horton D.L."/>
            <person name="Alikhan N.F."/>
            <person name="Baker D."/>
            <person name="Gharbi K."/>
            <person name="Hall N."/>
            <person name="Watson M."/>
            <person name="Adriaenssens E.M."/>
            <person name="Foster-Nyarko E."/>
            <person name="Jarju S."/>
            <person name="Secka A."/>
            <person name="Antonio M."/>
            <person name="Oren A."/>
            <person name="Chaudhuri R.R."/>
            <person name="La Ragione R."/>
            <person name="Hildebrand F."/>
            <person name="Pallen M.J."/>
        </authorList>
    </citation>
    <scope>NUCLEOTIDE SEQUENCE</scope>
    <source>
        <strain evidence="2">ChiBcec21-2208</strain>
    </source>
</reference>
<protein>
    <submittedName>
        <fullName evidence="2">DUF3592 domain-containing protein</fullName>
    </submittedName>
</protein>
<gene>
    <name evidence="2" type="ORF">K8V20_07030</name>
</gene>
<accession>A0A921IK91</accession>
<name>A0A921IK91_9FIRM</name>
<keyword evidence="1" id="KW-1133">Transmembrane helix</keyword>
<dbReference type="AlphaFoldDB" id="A0A921IK91"/>